<dbReference type="Pfam" id="PF00202">
    <property type="entry name" value="Aminotran_3"/>
    <property type="match status" value="1"/>
</dbReference>
<evidence type="ECO:0008006" key="4">
    <source>
        <dbReference type="Google" id="ProtNLM"/>
    </source>
</evidence>
<sequence>MATRQEHPLIMEYRRFSPRSEALAERSAAVFPGGDTRSSAHYGPYPLVMDHATGCHITDIDGHELLDFMNNFTSLIHGHAHPAVVTAVNEQAAKGSAYAATSLNQIELAELIVERVPSIEQLRFTSSGTEGTLMAIRCARAATGRQKIMKMEGGYHGSYELAEVSLVPDPNERGSLDAPVSLPIDKSFPESVLRDTVICPYNEPERAEALIEAHAQDLAAVIVEPVLGSMGMLPASHEFLAALRRATERHGIVLIFDEVITLRLGDGGAQSVHGVIPDLTCMGKIIGGGLPVGGVGGKRELMQLFSPSQENPVMHASTFSGNALTMAAGKAAMEAYTGDEVKRINALGERLREGFNRAFQQAGIRGQALGMGSLTNLHVASNDVLHDARDSMAGMIAAGHIPRLLHLCMLRRGVVSASRLMFCVSTAMGESEIEQAITALHESLAELGPYIAKERPQLVA</sequence>
<dbReference type="GO" id="GO:0008483">
    <property type="term" value="F:transaminase activity"/>
    <property type="evidence" value="ECO:0007669"/>
    <property type="project" value="InterPro"/>
</dbReference>
<keyword evidence="2" id="KW-0663">Pyridoxal phosphate</keyword>
<dbReference type="InterPro" id="IPR015421">
    <property type="entry name" value="PyrdxlP-dep_Trfase_major"/>
</dbReference>
<reference evidence="3" key="1">
    <citation type="submission" date="2018-05" db="EMBL/GenBank/DDBJ databases">
        <authorList>
            <person name="Lanie J.A."/>
            <person name="Ng W.-L."/>
            <person name="Kazmierczak K.M."/>
            <person name="Andrzejewski T.M."/>
            <person name="Davidsen T.M."/>
            <person name="Wayne K.J."/>
            <person name="Tettelin H."/>
            <person name="Glass J.I."/>
            <person name="Rusch D."/>
            <person name="Podicherti R."/>
            <person name="Tsui H.-C.T."/>
            <person name="Winkler M.E."/>
        </authorList>
    </citation>
    <scope>NUCLEOTIDE SEQUENCE</scope>
</reference>
<dbReference type="InterPro" id="IPR015422">
    <property type="entry name" value="PyrdxlP-dep_Trfase_small"/>
</dbReference>
<dbReference type="GO" id="GO:0030170">
    <property type="term" value="F:pyridoxal phosphate binding"/>
    <property type="evidence" value="ECO:0007669"/>
    <property type="project" value="InterPro"/>
</dbReference>
<comment type="cofactor">
    <cofactor evidence="1">
        <name>pyridoxal 5'-phosphate</name>
        <dbReference type="ChEBI" id="CHEBI:597326"/>
    </cofactor>
</comment>
<dbReference type="SUPFAM" id="SSF53383">
    <property type="entry name" value="PLP-dependent transferases"/>
    <property type="match status" value="1"/>
</dbReference>
<gene>
    <name evidence="3" type="ORF">METZ01_LOCUS100060</name>
</gene>
<dbReference type="AlphaFoldDB" id="A0A381W3S6"/>
<dbReference type="InterPro" id="IPR005814">
    <property type="entry name" value="Aminotrans_3"/>
</dbReference>
<evidence type="ECO:0000256" key="2">
    <source>
        <dbReference type="ARBA" id="ARBA00022898"/>
    </source>
</evidence>
<name>A0A381W3S6_9ZZZZ</name>
<dbReference type="InterPro" id="IPR015424">
    <property type="entry name" value="PyrdxlP-dep_Trfase"/>
</dbReference>
<accession>A0A381W3S6</accession>
<dbReference type="Gene3D" id="3.90.1150.10">
    <property type="entry name" value="Aspartate Aminotransferase, domain 1"/>
    <property type="match status" value="1"/>
</dbReference>
<protein>
    <recommendedName>
        <fullName evidence="4">Glutamate-1-semialdehyde 2,1-aminomutase</fullName>
    </recommendedName>
</protein>
<evidence type="ECO:0000256" key="1">
    <source>
        <dbReference type="ARBA" id="ARBA00001933"/>
    </source>
</evidence>
<dbReference type="EMBL" id="UINC01010628">
    <property type="protein sequence ID" value="SVA47206.1"/>
    <property type="molecule type" value="Genomic_DNA"/>
</dbReference>
<dbReference type="PANTHER" id="PTHR43713">
    <property type="entry name" value="GLUTAMATE-1-SEMIALDEHYDE 2,1-AMINOMUTASE"/>
    <property type="match status" value="1"/>
</dbReference>
<proteinExistence type="predicted"/>
<dbReference type="PANTHER" id="PTHR43713:SF3">
    <property type="entry name" value="GLUTAMATE-1-SEMIALDEHYDE 2,1-AMINOMUTASE 1, CHLOROPLASTIC-RELATED"/>
    <property type="match status" value="1"/>
</dbReference>
<evidence type="ECO:0000313" key="3">
    <source>
        <dbReference type="EMBL" id="SVA47206.1"/>
    </source>
</evidence>
<dbReference type="Gene3D" id="3.40.640.10">
    <property type="entry name" value="Type I PLP-dependent aspartate aminotransferase-like (Major domain)"/>
    <property type="match status" value="1"/>
</dbReference>
<organism evidence="3">
    <name type="scientific">marine metagenome</name>
    <dbReference type="NCBI Taxonomy" id="408172"/>
    <lineage>
        <taxon>unclassified sequences</taxon>
        <taxon>metagenomes</taxon>
        <taxon>ecological metagenomes</taxon>
    </lineage>
</organism>
<dbReference type="CDD" id="cd00610">
    <property type="entry name" value="OAT_like"/>
    <property type="match status" value="1"/>
</dbReference>